<comment type="caution">
    <text evidence="6">The sequence shown here is derived from an EMBL/GenBank/DDBJ whole genome shotgun (WGS) entry which is preliminary data.</text>
</comment>
<evidence type="ECO:0000256" key="3">
    <source>
        <dbReference type="ARBA" id="ARBA00015716"/>
    </source>
</evidence>
<dbReference type="AlphaFoldDB" id="A0A4V6NB04"/>
<name>A0A4V6NB04_9PROT</name>
<keyword evidence="7" id="KW-1185">Reference proteome</keyword>
<dbReference type="OrthoDB" id="5297600at2"/>
<evidence type="ECO:0000256" key="5">
    <source>
        <dbReference type="ARBA" id="ARBA00031841"/>
    </source>
</evidence>
<dbReference type="Proteomes" id="UP000295443">
    <property type="component" value="Unassembled WGS sequence"/>
</dbReference>
<sequence length="155" mass="17285">MESATAYHCLLMSARPTLDSMRFARAGEEMSGEVRLADLDRLADVLVSDQGSARYRLRGGLRAGRPVLTLDVDTAVMLLCQRCLEPYRQELRIERVFPLARDEAQLALWEREDPLLDALVADPVLDVLTLVEDEILLSLPVAPRHAEGECGQARV</sequence>
<dbReference type="GO" id="GO:0042254">
    <property type="term" value="P:ribosome biogenesis"/>
    <property type="evidence" value="ECO:0007669"/>
    <property type="project" value="UniProtKB-KW"/>
</dbReference>
<proteinExistence type="inferred from homology"/>
<dbReference type="InterPro" id="IPR039255">
    <property type="entry name" value="YceD_bac"/>
</dbReference>
<dbReference type="PANTHER" id="PTHR38099">
    <property type="entry name" value="LARGE RIBOSOMAL RNA SUBUNIT ACCUMULATION PROTEIN YCED"/>
    <property type="match status" value="1"/>
</dbReference>
<dbReference type="PANTHER" id="PTHR38099:SF1">
    <property type="entry name" value="LARGE RIBOSOMAL RNA SUBUNIT ACCUMULATION PROTEIN YCED"/>
    <property type="match status" value="1"/>
</dbReference>
<evidence type="ECO:0000256" key="1">
    <source>
        <dbReference type="ARBA" id="ARBA00002868"/>
    </source>
</evidence>
<evidence type="ECO:0000313" key="6">
    <source>
        <dbReference type="EMBL" id="TCJ15492.1"/>
    </source>
</evidence>
<comment type="similarity">
    <text evidence="2">Belongs to the DUF177 domain family.</text>
</comment>
<reference evidence="6 7" key="1">
    <citation type="submission" date="2019-03" db="EMBL/GenBank/DDBJ databases">
        <title>Genome sequence of Thiobacillaceae bacterium LSR1, a sulfur-oxidizing bacterium isolated from freshwater sediment.</title>
        <authorList>
            <person name="Li S."/>
        </authorList>
    </citation>
    <scope>NUCLEOTIDE SEQUENCE [LARGE SCALE GENOMIC DNA]</scope>
    <source>
        <strain evidence="6 7">LSR1</strain>
    </source>
</reference>
<protein>
    <recommendedName>
        <fullName evidence="3">Large ribosomal RNA subunit accumulation protein YceD</fullName>
    </recommendedName>
    <alternativeName>
        <fullName evidence="5">23S rRNA accumulation protein YceD</fullName>
    </alternativeName>
</protein>
<dbReference type="EMBL" id="SJZB01000026">
    <property type="protein sequence ID" value="TCJ15492.1"/>
    <property type="molecule type" value="Genomic_DNA"/>
</dbReference>
<comment type="function">
    <text evidence="1">Plays a role in synthesis, processing and/or stability of 23S rRNA.</text>
</comment>
<dbReference type="Pfam" id="PF02620">
    <property type="entry name" value="YceD"/>
    <property type="match status" value="1"/>
</dbReference>
<dbReference type="GO" id="GO:0005829">
    <property type="term" value="C:cytosol"/>
    <property type="evidence" value="ECO:0007669"/>
    <property type="project" value="TreeGrafter"/>
</dbReference>
<organism evidence="6 7">
    <name type="scientific">Parasulfuritortus cantonensis</name>
    <dbReference type="NCBI Taxonomy" id="2528202"/>
    <lineage>
        <taxon>Bacteria</taxon>
        <taxon>Pseudomonadati</taxon>
        <taxon>Pseudomonadota</taxon>
        <taxon>Betaproteobacteria</taxon>
        <taxon>Nitrosomonadales</taxon>
        <taxon>Thiobacillaceae</taxon>
        <taxon>Parasulfuritortus</taxon>
    </lineage>
</organism>
<evidence type="ECO:0000256" key="2">
    <source>
        <dbReference type="ARBA" id="ARBA00010740"/>
    </source>
</evidence>
<dbReference type="InterPro" id="IPR003772">
    <property type="entry name" value="YceD"/>
</dbReference>
<accession>A0A4V6NB04</accession>
<keyword evidence="4" id="KW-0690">Ribosome biogenesis</keyword>
<evidence type="ECO:0000256" key="4">
    <source>
        <dbReference type="ARBA" id="ARBA00022517"/>
    </source>
</evidence>
<gene>
    <name evidence="6" type="ORF">EZJ19_06565</name>
</gene>
<evidence type="ECO:0000313" key="7">
    <source>
        <dbReference type="Proteomes" id="UP000295443"/>
    </source>
</evidence>